<dbReference type="Proteomes" id="UP000000637">
    <property type="component" value="Chromosome"/>
</dbReference>
<dbReference type="EMBL" id="CP000474">
    <property type="protein sequence ID" value="ABM06761.1"/>
    <property type="molecule type" value="Genomic_DNA"/>
</dbReference>
<dbReference type="PANTHER" id="PTHR43466">
    <property type="entry name" value="2-OXO-4-HYDROXY-4-CARBOXY-5-UREIDOIMIDAZOLINE DECARBOXYLASE-RELATED"/>
    <property type="match status" value="1"/>
</dbReference>
<proteinExistence type="predicted"/>
<dbReference type="EC" id="4.1.1.97" evidence="3"/>
<feature type="domain" description="Oxo-4-hydroxy-4-carboxy-5-ureidoimidazoline decarboxylase" evidence="8">
    <location>
        <begin position="19"/>
        <end position="171"/>
    </location>
</feature>
<evidence type="ECO:0000256" key="6">
    <source>
        <dbReference type="ARBA" id="ARBA00023239"/>
    </source>
</evidence>
<accession>A1RAF3</accession>
<dbReference type="InterPro" id="IPR018020">
    <property type="entry name" value="OHCU_decarboxylase"/>
</dbReference>
<reference evidence="9 10" key="1">
    <citation type="journal article" date="2006" name="PLoS Genet.">
        <title>Secrets of soil survival revealed by the genome sequence of Arthrobacter aurescens TC1.</title>
        <authorList>
            <person name="Mongodin E.F."/>
            <person name="Shapir N."/>
            <person name="Daugherty S.C."/>
            <person name="DeBoy R.T."/>
            <person name="Emerson J.B."/>
            <person name="Shvartzbeyn A."/>
            <person name="Radune D."/>
            <person name="Vamathevan J."/>
            <person name="Riggs F."/>
            <person name="Grinberg V."/>
            <person name="Khouri H."/>
            <person name="Wackett L.P."/>
            <person name="Nelson K.E."/>
            <person name="Sadowsky M.J."/>
        </authorList>
    </citation>
    <scope>NUCLEOTIDE SEQUENCE [LARGE SCALE GENOMIC DNA]</scope>
    <source>
        <strain evidence="9 10">TC1</strain>
    </source>
</reference>
<dbReference type="AlphaFoldDB" id="A1RAF3"/>
<keyword evidence="5" id="KW-0210">Decarboxylase</keyword>
<evidence type="ECO:0000256" key="2">
    <source>
        <dbReference type="ARBA" id="ARBA00004754"/>
    </source>
</evidence>
<dbReference type="GO" id="GO:0051997">
    <property type="term" value="F:2-oxo-4-hydroxy-4-carboxy-5-ureidoimidazoline decarboxylase activity"/>
    <property type="evidence" value="ECO:0007669"/>
    <property type="project" value="UniProtKB-EC"/>
</dbReference>
<dbReference type="KEGG" id="aau:AAur_3522"/>
<evidence type="ECO:0000313" key="9">
    <source>
        <dbReference type="EMBL" id="ABM06761.1"/>
    </source>
</evidence>
<dbReference type="InterPro" id="IPR017595">
    <property type="entry name" value="OHCU_decarboxylase-2"/>
</dbReference>
<dbReference type="PANTHER" id="PTHR43466:SF1">
    <property type="entry name" value="2-OXO-4-HYDROXY-4-CARBOXY-5-UREIDOIMIDAZOLINE DECARBOXYLASE-RELATED"/>
    <property type="match status" value="1"/>
</dbReference>
<dbReference type="GO" id="GO:0019628">
    <property type="term" value="P:urate catabolic process"/>
    <property type="evidence" value="ECO:0007669"/>
    <property type="project" value="TreeGrafter"/>
</dbReference>
<evidence type="ECO:0000259" key="8">
    <source>
        <dbReference type="Pfam" id="PF09349"/>
    </source>
</evidence>
<evidence type="ECO:0000256" key="1">
    <source>
        <dbReference type="ARBA" id="ARBA00001163"/>
    </source>
</evidence>
<evidence type="ECO:0000313" key="10">
    <source>
        <dbReference type="Proteomes" id="UP000000637"/>
    </source>
</evidence>
<feature type="region of interest" description="Disordered" evidence="7">
    <location>
        <begin position="84"/>
        <end position="110"/>
    </location>
</feature>
<gene>
    <name evidence="9" type="ordered locus">AAur_3522</name>
</gene>
<comment type="catalytic activity">
    <reaction evidence="1">
        <text>5-hydroxy-2-oxo-4-ureido-2,5-dihydro-1H-imidazole-5-carboxylate + H(+) = (S)-allantoin + CO2</text>
        <dbReference type="Rhea" id="RHEA:26301"/>
        <dbReference type="ChEBI" id="CHEBI:15378"/>
        <dbReference type="ChEBI" id="CHEBI:15678"/>
        <dbReference type="ChEBI" id="CHEBI:16526"/>
        <dbReference type="ChEBI" id="CHEBI:58639"/>
        <dbReference type="EC" id="4.1.1.97"/>
    </reaction>
</comment>
<dbReference type="SUPFAM" id="SSF158694">
    <property type="entry name" value="UraD-Like"/>
    <property type="match status" value="1"/>
</dbReference>
<dbReference type="NCBIfam" id="NF010372">
    <property type="entry name" value="PRK13798.1"/>
    <property type="match status" value="1"/>
</dbReference>
<dbReference type="eggNOG" id="COG3195">
    <property type="taxonomic scope" value="Bacteria"/>
</dbReference>
<organism evidence="9 10">
    <name type="scientific">Paenarthrobacter aurescens (strain TC1)</name>
    <dbReference type="NCBI Taxonomy" id="290340"/>
    <lineage>
        <taxon>Bacteria</taxon>
        <taxon>Bacillati</taxon>
        <taxon>Actinomycetota</taxon>
        <taxon>Actinomycetes</taxon>
        <taxon>Micrococcales</taxon>
        <taxon>Micrococcaceae</taxon>
        <taxon>Paenarthrobacter</taxon>
    </lineage>
</organism>
<protein>
    <recommendedName>
        <fullName evidence="3">2-oxo-4-hydroxy-4-carboxy-5-ureidoimidazoline decarboxylase</fullName>
        <ecNumber evidence="3">4.1.1.97</ecNumber>
    </recommendedName>
</protein>
<dbReference type="STRING" id="290340.AAur_3522"/>
<evidence type="ECO:0000256" key="4">
    <source>
        <dbReference type="ARBA" id="ARBA00022631"/>
    </source>
</evidence>
<dbReference type="NCBIfam" id="TIGR03180">
    <property type="entry name" value="UraD_2"/>
    <property type="match status" value="1"/>
</dbReference>
<keyword evidence="6" id="KW-0456">Lyase</keyword>
<sequence>MDASILHEDDTSMELAVFNSVERDQAIKTLTPCLDISRWVEAIVDARPYASVDELLGQAQRAAEPFTAAEVESAMAHHPRIGERPKAQTTEAAMSRSEQAGVDPGDNHTTAALAEGNRAYEEKFGRVFLIRAAGRSAEEILNTLQERITHTPEEEDTIVAGQLREIALLRLSGLISEGVNA</sequence>
<evidence type="ECO:0000256" key="5">
    <source>
        <dbReference type="ARBA" id="ARBA00022793"/>
    </source>
</evidence>
<dbReference type="InterPro" id="IPR036778">
    <property type="entry name" value="OHCU_decarboxylase_sf"/>
</dbReference>
<dbReference type="Gene3D" id="1.10.3330.10">
    <property type="entry name" value="Oxo-4-hydroxy-4-carboxy-5-ureidoimidazoline decarboxylase"/>
    <property type="match status" value="1"/>
</dbReference>
<dbReference type="OrthoDB" id="5243781at2"/>
<keyword evidence="10" id="KW-1185">Reference proteome</keyword>
<comment type="pathway">
    <text evidence="2">Purine metabolism; urate degradation; (S)-allantoin from urate: step 3/3.</text>
</comment>
<keyword evidence="4" id="KW-0659">Purine metabolism</keyword>
<dbReference type="HOGENOM" id="CLU_092522_2_0_11"/>
<dbReference type="Pfam" id="PF09349">
    <property type="entry name" value="OHCU_decarbox"/>
    <property type="match status" value="1"/>
</dbReference>
<evidence type="ECO:0000256" key="7">
    <source>
        <dbReference type="SAM" id="MobiDB-lite"/>
    </source>
</evidence>
<evidence type="ECO:0000256" key="3">
    <source>
        <dbReference type="ARBA" id="ARBA00012257"/>
    </source>
</evidence>
<feature type="compositionally biased region" description="Polar residues" evidence="7">
    <location>
        <begin position="87"/>
        <end position="98"/>
    </location>
</feature>
<dbReference type="GO" id="GO:0006144">
    <property type="term" value="P:purine nucleobase metabolic process"/>
    <property type="evidence" value="ECO:0007669"/>
    <property type="project" value="UniProtKB-KW"/>
</dbReference>
<name>A1RAF3_PAEAT</name>